<dbReference type="GO" id="GO:0046872">
    <property type="term" value="F:metal ion binding"/>
    <property type="evidence" value="ECO:0007669"/>
    <property type="project" value="UniProtKB-KW"/>
</dbReference>
<protein>
    <submittedName>
        <fullName evidence="2">Myo-inositol-monophosphatase</fullName>
    </submittedName>
</protein>
<keyword evidence="1" id="KW-0479">Metal-binding</keyword>
<proteinExistence type="predicted"/>
<comment type="cofactor">
    <cofactor evidence="1">
        <name>Mg(2+)</name>
        <dbReference type="ChEBI" id="CHEBI:18420"/>
    </cofactor>
</comment>
<comment type="caution">
    <text evidence="2">The sequence shown here is derived from an EMBL/GenBank/DDBJ whole genome shotgun (WGS) entry which is preliminary data.</text>
</comment>
<dbReference type="SUPFAM" id="SSF56655">
    <property type="entry name" value="Carbohydrate phosphatase"/>
    <property type="match status" value="1"/>
</dbReference>
<accession>A0A0G0CYG6</accession>
<keyword evidence="1" id="KW-0460">Magnesium</keyword>
<feature type="binding site" evidence="1">
    <location>
        <position position="67"/>
    </location>
    <ligand>
        <name>Mg(2+)</name>
        <dbReference type="ChEBI" id="CHEBI:18420"/>
        <label>1</label>
        <note>catalytic</note>
    </ligand>
</feature>
<reference evidence="2 3" key="1">
    <citation type="journal article" date="2015" name="Nature">
        <title>rRNA introns, odd ribosomes, and small enigmatic genomes across a large radiation of phyla.</title>
        <authorList>
            <person name="Brown C.T."/>
            <person name="Hug L.A."/>
            <person name="Thomas B.C."/>
            <person name="Sharon I."/>
            <person name="Castelle C.J."/>
            <person name="Singh A."/>
            <person name="Wilkins M.J."/>
            <person name="Williams K.H."/>
            <person name="Banfield J.F."/>
        </authorList>
    </citation>
    <scope>NUCLEOTIDE SEQUENCE [LARGE SCALE GENOMIC DNA]</scope>
</reference>
<gene>
    <name evidence="2" type="ORF">UR89_C0008G0011</name>
</gene>
<dbReference type="InterPro" id="IPR000760">
    <property type="entry name" value="Inositol_monophosphatase-like"/>
</dbReference>
<dbReference type="Proteomes" id="UP000034536">
    <property type="component" value="Unassembled WGS sequence"/>
</dbReference>
<feature type="binding site" evidence="1">
    <location>
        <position position="86"/>
    </location>
    <ligand>
        <name>Mg(2+)</name>
        <dbReference type="ChEBI" id="CHEBI:18420"/>
        <label>1</label>
        <note>catalytic</note>
    </ligand>
</feature>
<feature type="binding site" evidence="1">
    <location>
        <position position="83"/>
    </location>
    <ligand>
        <name>Mg(2+)</name>
        <dbReference type="ChEBI" id="CHEBI:18420"/>
        <label>1</label>
        <note>catalytic</note>
    </ligand>
</feature>
<organism evidence="2 3">
    <name type="scientific">Candidatus Roizmanbacteria bacterium GW2011_GWA2_35_8</name>
    <dbReference type="NCBI Taxonomy" id="1618479"/>
    <lineage>
        <taxon>Bacteria</taxon>
        <taxon>Candidatus Roizmaniibacteriota</taxon>
    </lineage>
</organism>
<dbReference type="AlphaFoldDB" id="A0A0G0CYG6"/>
<name>A0A0G0CYG6_9BACT</name>
<dbReference type="GO" id="GO:0006020">
    <property type="term" value="P:inositol metabolic process"/>
    <property type="evidence" value="ECO:0007669"/>
    <property type="project" value="TreeGrafter"/>
</dbReference>
<dbReference type="GO" id="GO:0008934">
    <property type="term" value="F:inositol monophosphate 1-phosphatase activity"/>
    <property type="evidence" value="ECO:0007669"/>
    <property type="project" value="TreeGrafter"/>
</dbReference>
<dbReference type="EMBL" id="LBQX01000008">
    <property type="protein sequence ID" value="KKP87039.1"/>
    <property type="molecule type" value="Genomic_DNA"/>
</dbReference>
<dbReference type="Gene3D" id="3.40.190.80">
    <property type="match status" value="1"/>
</dbReference>
<sequence length="261" mass="29253">MEDYTKELGFAKSLALKAGEIITKNFLHSKITTKSNLTPVTETDLAVSKLVIEELKNNFPSHEVLDEELQNKKSGAEFLWVCDPVDGTIPFSHHVPTSMFSLALCKNEEPVVAITYDPFIKRLLYTKKGLTSYMSGNEISVKKGSFEKGDFVFGIPYWNEKFSTDSWVKLLLEKNVRVTYIESIVYEFMLVATGITRAMVTIAANPWDRAAGKMIVENAGGKVTDENGDRLSVFGNPQYIVATNGNVHDEILEILNKCIKR</sequence>
<dbReference type="PANTHER" id="PTHR20854:SF4">
    <property type="entry name" value="INOSITOL-1-MONOPHOSPHATASE-RELATED"/>
    <property type="match status" value="1"/>
</dbReference>
<evidence type="ECO:0000256" key="1">
    <source>
        <dbReference type="PIRSR" id="PIRSR600760-2"/>
    </source>
</evidence>
<dbReference type="GO" id="GO:0007165">
    <property type="term" value="P:signal transduction"/>
    <property type="evidence" value="ECO:0007669"/>
    <property type="project" value="TreeGrafter"/>
</dbReference>
<dbReference type="Gene3D" id="3.30.540.10">
    <property type="entry name" value="Fructose-1,6-Bisphosphatase, subunit A, domain 1"/>
    <property type="match status" value="1"/>
</dbReference>
<evidence type="ECO:0000313" key="2">
    <source>
        <dbReference type="EMBL" id="KKP87039.1"/>
    </source>
</evidence>
<dbReference type="PRINTS" id="PR00377">
    <property type="entry name" value="IMPHPHTASES"/>
</dbReference>
<dbReference type="PANTHER" id="PTHR20854">
    <property type="entry name" value="INOSITOL MONOPHOSPHATASE"/>
    <property type="match status" value="1"/>
</dbReference>
<feature type="binding site" evidence="1">
    <location>
        <position position="208"/>
    </location>
    <ligand>
        <name>Mg(2+)</name>
        <dbReference type="ChEBI" id="CHEBI:18420"/>
        <label>1</label>
        <note>catalytic</note>
    </ligand>
</feature>
<dbReference type="Pfam" id="PF00459">
    <property type="entry name" value="Inositol_P"/>
    <property type="match status" value="1"/>
</dbReference>
<evidence type="ECO:0000313" key="3">
    <source>
        <dbReference type="Proteomes" id="UP000034536"/>
    </source>
</evidence>